<dbReference type="EMBL" id="JAHGAW010000005">
    <property type="protein sequence ID" value="MBT2186959.1"/>
    <property type="molecule type" value="Genomic_DNA"/>
</dbReference>
<dbReference type="InterPro" id="IPR029063">
    <property type="entry name" value="SAM-dependent_MTases_sf"/>
</dbReference>
<sequence length="209" mass="23892">MTTKPAPLRRPIESLRRRWRAFRSGRWLEAGQYKGNYRRMDRLYLLEDPWKLTSERERERFRLANEIIARIAPDCGALLELGSGEGIQTAYLQEVASHVIGIEVSPVAVGRARRTVPRAEFLIGPAEDAARILGPRRFDLVTACEILYYAPDVEAIIEAMQTLAPRILVTNYEKRGRLLAHHFEGPGWSRLDDIVVDGTRWLCHLWSAG</sequence>
<name>A0A9X1IQZ5_9SPHN</name>
<proteinExistence type="predicted"/>
<dbReference type="SUPFAM" id="SSF53335">
    <property type="entry name" value="S-adenosyl-L-methionine-dependent methyltransferases"/>
    <property type="match status" value="1"/>
</dbReference>
<dbReference type="GO" id="GO:0008168">
    <property type="term" value="F:methyltransferase activity"/>
    <property type="evidence" value="ECO:0007669"/>
    <property type="project" value="UniProtKB-KW"/>
</dbReference>
<dbReference type="GO" id="GO:0032259">
    <property type="term" value="P:methylation"/>
    <property type="evidence" value="ECO:0007669"/>
    <property type="project" value="UniProtKB-KW"/>
</dbReference>
<keyword evidence="1" id="KW-0808">Transferase</keyword>
<evidence type="ECO:0000313" key="2">
    <source>
        <dbReference type="Proteomes" id="UP001138757"/>
    </source>
</evidence>
<keyword evidence="1" id="KW-0489">Methyltransferase</keyword>
<dbReference type="PANTHER" id="PTHR43861">
    <property type="entry name" value="TRANS-ACONITATE 2-METHYLTRANSFERASE-RELATED"/>
    <property type="match status" value="1"/>
</dbReference>
<reference evidence="1" key="1">
    <citation type="submission" date="2021-05" db="EMBL/GenBank/DDBJ databases">
        <title>Genome of Sphingobium sp. strain.</title>
        <authorList>
            <person name="Fan R."/>
        </authorList>
    </citation>
    <scope>NUCLEOTIDE SEQUENCE</scope>
    <source>
        <strain evidence="1">H33</strain>
    </source>
</reference>
<organism evidence="1 2">
    <name type="scientific">Sphingobium nicotianae</name>
    <dbReference type="NCBI Taxonomy" id="2782607"/>
    <lineage>
        <taxon>Bacteria</taxon>
        <taxon>Pseudomonadati</taxon>
        <taxon>Pseudomonadota</taxon>
        <taxon>Alphaproteobacteria</taxon>
        <taxon>Sphingomonadales</taxon>
        <taxon>Sphingomonadaceae</taxon>
        <taxon>Sphingobium</taxon>
    </lineage>
</organism>
<evidence type="ECO:0000313" key="1">
    <source>
        <dbReference type="EMBL" id="MBT2186959.1"/>
    </source>
</evidence>
<protein>
    <submittedName>
        <fullName evidence="1">Methyltransferase domain-containing protein</fullName>
    </submittedName>
</protein>
<comment type="caution">
    <text evidence="1">The sequence shown here is derived from an EMBL/GenBank/DDBJ whole genome shotgun (WGS) entry which is preliminary data.</text>
</comment>
<gene>
    <name evidence="1" type="ORF">KK488_08370</name>
</gene>
<keyword evidence="2" id="KW-1185">Reference proteome</keyword>
<dbReference type="Proteomes" id="UP001138757">
    <property type="component" value="Unassembled WGS sequence"/>
</dbReference>
<dbReference type="RefSeq" id="WP_214622717.1">
    <property type="nucleotide sequence ID" value="NZ_JAHGAW010000005.1"/>
</dbReference>
<accession>A0A9X1IQZ5</accession>
<dbReference type="AlphaFoldDB" id="A0A9X1IQZ5"/>
<dbReference type="CDD" id="cd02440">
    <property type="entry name" value="AdoMet_MTases"/>
    <property type="match status" value="1"/>
</dbReference>
<dbReference type="Gene3D" id="3.40.50.150">
    <property type="entry name" value="Vaccinia Virus protein VP39"/>
    <property type="match status" value="1"/>
</dbReference>
<dbReference type="Pfam" id="PF13489">
    <property type="entry name" value="Methyltransf_23"/>
    <property type="match status" value="1"/>
</dbReference>